<dbReference type="Gene3D" id="3.90.1150.10">
    <property type="entry name" value="Aspartate Aminotransferase, domain 1"/>
    <property type="match status" value="1"/>
</dbReference>
<dbReference type="InterPro" id="IPR000192">
    <property type="entry name" value="Aminotrans_V_dom"/>
</dbReference>
<dbReference type="PANTHER" id="PTHR43092">
    <property type="entry name" value="L-CYSTEINE DESULFHYDRASE"/>
    <property type="match status" value="1"/>
</dbReference>
<dbReference type="SUPFAM" id="SSF53383">
    <property type="entry name" value="PLP-dependent transferases"/>
    <property type="match status" value="1"/>
</dbReference>
<keyword evidence="3" id="KW-0032">Aminotransferase</keyword>
<evidence type="ECO:0000313" key="4">
    <source>
        <dbReference type="Proteomes" id="UP001171916"/>
    </source>
</evidence>
<dbReference type="Gene3D" id="3.40.640.10">
    <property type="entry name" value="Type I PLP-dependent aspartate aminotransferase-like (Major domain)"/>
    <property type="match status" value="1"/>
</dbReference>
<dbReference type="EMBL" id="JAUEPH010000006">
    <property type="protein sequence ID" value="MDN3205342.1"/>
    <property type="molecule type" value="Genomic_DNA"/>
</dbReference>
<keyword evidence="1" id="KW-0663">Pyridoxal phosphate</keyword>
<accession>A0ABT7YFN3</accession>
<evidence type="ECO:0000256" key="1">
    <source>
        <dbReference type="ARBA" id="ARBA00022898"/>
    </source>
</evidence>
<keyword evidence="3" id="KW-0808">Transferase</keyword>
<dbReference type="Proteomes" id="UP001171916">
    <property type="component" value="Unassembled WGS sequence"/>
</dbReference>
<dbReference type="RefSeq" id="WP_290001612.1">
    <property type="nucleotide sequence ID" value="NZ_JAUEPH010000006.1"/>
</dbReference>
<dbReference type="InterPro" id="IPR015421">
    <property type="entry name" value="PyrdxlP-dep_Trfase_major"/>
</dbReference>
<name>A0ABT7YFN3_9BACT</name>
<organism evidence="3 4">
    <name type="scientific">Algoriphagus sediminis</name>
    <dbReference type="NCBI Taxonomy" id="3057113"/>
    <lineage>
        <taxon>Bacteria</taxon>
        <taxon>Pseudomonadati</taxon>
        <taxon>Bacteroidota</taxon>
        <taxon>Cytophagia</taxon>
        <taxon>Cytophagales</taxon>
        <taxon>Cyclobacteriaceae</taxon>
        <taxon>Algoriphagus</taxon>
    </lineage>
</organism>
<dbReference type="InterPro" id="IPR015422">
    <property type="entry name" value="PyrdxlP-dep_Trfase_small"/>
</dbReference>
<protein>
    <submittedName>
        <fullName evidence="3">Aminotransferase class V-fold PLP-dependent enzyme</fullName>
    </submittedName>
</protein>
<dbReference type="GO" id="GO:0008483">
    <property type="term" value="F:transaminase activity"/>
    <property type="evidence" value="ECO:0007669"/>
    <property type="project" value="UniProtKB-KW"/>
</dbReference>
<feature type="domain" description="Aminotransferase class V" evidence="2">
    <location>
        <begin position="74"/>
        <end position="387"/>
    </location>
</feature>
<gene>
    <name evidence="3" type="ORF">QVH07_14355</name>
</gene>
<proteinExistence type="predicted"/>
<comment type="caution">
    <text evidence="3">The sequence shown here is derived from an EMBL/GenBank/DDBJ whole genome shotgun (WGS) entry which is preliminary data.</text>
</comment>
<dbReference type="Pfam" id="PF00266">
    <property type="entry name" value="Aminotran_5"/>
    <property type="match status" value="1"/>
</dbReference>
<keyword evidence="4" id="KW-1185">Reference proteome</keyword>
<evidence type="ECO:0000259" key="2">
    <source>
        <dbReference type="Pfam" id="PF00266"/>
    </source>
</evidence>
<reference evidence="3" key="1">
    <citation type="submission" date="2023-06" db="EMBL/GenBank/DDBJ databases">
        <title>Robiginitalea aurantiacus sp. nov. and Algoriphagus sediminis sp. nov., isolated from coastal sediment.</title>
        <authorList>
            <person name="Zhou Z.Y."/>
            <person name="An J."/>
            <person name="Jia Y.W."/>
            <person name="Du Z.J."/>
        </authorList>
    </citation>
    <scope>NUCLEOTIDE SEQUENCE</scope>
    <source>
        <strain evidence="3">C2-7</strain>
    </source>
</reference>
<sequence>MKYSRKEFLKVLGSTAVISGIPFSNELSAFSENSKTVFSQKDQSEKFWSSLAKKYYKVSPDFINLENGFFGIQPKPVLEAYESYVNQVNEEGALFARRTFPEKFRASLSRIASFLKVDEGEILITRNATEALNIAIQGYPWNVGDEVIVNQLDYYSMVETFQMLEQRGKLKVKTFQMPLLPKSQEEIIEAYEQQITAKTRVILLTQVSNITGLIVPVKEITAMARAKGIDTITDSAHALGHIPFDIKSMGSDFVGMNLHKWMGNPIGAGLLYIKKERIAEMASLFGDKAPKNNQIRRLAHVGTTPFAVQMSIPHAIDFHEMVGINRIQERMNYLKNSWISEVNEMERIEVITPTDPNLSCGIASFRIKGKTGREVENELLDKYRIFTVARILGEKGCIRVTPGLYTQTSDMQKLAEALKEIARS</sequence>
<dbReference type="InterPro" id="IPR015424">
    <property type="entry name" value="PyrdxlP-dep_Trfase"/>
</dbReference>
<dbReference type="PANTHER" id="PTHR43092:SF6">
    <property type="entry name" value="BLR1280 PROTEIN"/>
    <property type="match status" value="1"/>
</dbReference>
<evidence type="ECO:0000313" key="3">
    <source>
        <dbReference type="EMBL" id="MDN3205342.1"/>
    </source>
</evidence>